<dbReference type="AlphaFoldDB" id="A0A3B0KLP0"/>
<dbReference type="InterPro" id="IPR000210">
    <property type="entry name" value="BTB/POZ_dom"/>
</dbReference>
<organism evidence="2 3">
    <name type="scientific">Drosophila guanche</name>
    <name type="common">Fruit fly</name>
    <dbReference type="NCBI Taxonomy" id="7266"/>
    <lineage>
        <taxon>Eukaryota</taxon>
        <taxon>Metazoa</taxon>
        <taxon>Ecdysozoa</taxon>
        <taxon>Arthropoda</taxon>
        <taxon>Hexapoda</taxon>
        <taxon>Insecta</taxon>
        <taxon>Pterygota</taxon>
        <taxon>Neoptera</taxon>
        <taxon>Endopterygota</taxon>
        <taxon>Diptera</taxon>
        <taxon>Brachycera</taxon>
        <taxon>Muscomorpha</taxon>
        <taxon>Ephydroidea</taxon>
        <taxon>Drosophilidae</taxon>
        <taxon>Drosophila</taxon>
        <taxon>Sophophora</taxon>
    </lineage>
</organism>
<reference evidence="3" key="1">
    <citation type="submission" date="2018-01" db="EMBL/GenBank/DDBJ databases">
        <authorList>
            <person name="Alioto T."/>
            <person name="Alioto T."/>
        </authorList>
    </citation>
    <scope>NUCLEOTIDE SEQUENCE [LARGE SCALE GENOMIC DNA]</scope>
</reference>
<dbReference type="InterPro" id="IPR052407">
    <property type="entry name" value="BTB_POZ_domain_cont_9"/>
</dbReference>
<dbReference type="Gene3D" id="1.25.40.420">
    <property type="match status" value="1"/>
</dbReference>
<dbReference type="OrthoDB" id="9997739at2759"/>
<dbReference type="GO" id="GO:0008344">
    <property type="term" value="P:adult locomotory behavior"/>
    <property type="evidence" value="ECO:0007669"/>
    <property type="project" value="TreeGrafter"/>
</dbReference>
<gene>
    <name evidence="2" type="ORF">DGUA_6G004588</name>
</gene>
<dbReference type="GO" id="GO:0048512">
    <property type="term" value="P:circadian behavior"/>
    <property type="evidence" value="ECO:0007669"/>
    <property type="project" value="TreeGrafter"/>
</dbReference>
<dbReference type="PANTHER" id="PTHR46306:SF1">
    <property type="entry name" value="BTB_POZ DOMAIN-CONTAINING PROTEIN 9"/>
    <property type="match status" value="1"/>
</dbReference>
<proteinExistence type="predicted"/>
<dbReference type="Pfam" id="PF00651">
    <property type="entry name" value="BTB"/>
    <property type="match status" value="1"/>
</dbReference>
<protein>
    <submittedName>
        <fullName evidence="2">Blast:BTB/POZ domain-containing protein 9</fullName>
    </submittedName>
</protein>
<dbReference type="InterPro" id="IPR011705">
    <property type="entry name" value="BACK"/>
</dbReference>
<dbReference type="STRING" id="7266.A0A3B0KLP0"/>
<dbReference type="Gene3D" id="3.30.710.10">
    <property type="entry name" value="Potassium Channel Kv1.1, Chain A"/>
    <property type="match status" value="1"/>
</dbReference>
<dbReference type="PROSITE" id="PS50097">
    <property type="entry name" value="BTB"/>
    <property type="match status" value="1"/>
</dbReference>
<accession>A0A3B0KLP0</accession>
<sequence>MNIDLSINLMEDMGRLCWSELYSDVEFLVEDQRLPAHRLVLIARSEYFRVMLKGGMAESQERQIRLEVPLNPFKLILVYIYTGTLTLFTVDVDVVFGVLELANFYGFVELEKAIIKHLKKKLCIDNVLATLNAGRRYILQKLDTKCLKFIDKHAKQLLKHETFYSLQQESLEEILQRNTFYAPELAIFEAVWKWSRHNPEKNIKSVVSHIRLSVIKSVDLLNVVANSRIVEMKQITEAIIERSTQSYLPHRYRCVKKHRLRVEHKNKRKTFDLGKMYLINKITIIAKYQVDTQYDSKVKMQVSCNKFDWENLEIPLSQNAPYMCYEPKKKMLFFRFWDRPVRYIRAVALCTCGSRLSKFKIYELVVSHTRS</sequence>
<dbReference type="Pfam" id="PF07707">
    <property type="entry name" value="BACK"/>
    <property type="match status" value="1"/>
</dbReference>
<dbReference type="GO" id="GO:0050804">
    <property type="term" value="P:modulation of chemical synaptic transmission"/>
    <property type="evidence" value="ECO:0007669"/>
    <property type="project" value="TreeGrafter"/>
</dbReference>
<dbReference type="OMA" id="RTICKLP"/>
<dbReference type="EMBL" id="OUUW01000010">
    <property type="protein sequence ID" value="SPP85991.1"/>
    <property type="molecule type" value="Genomic_DNA"/>
</dbReference>
<feature type="domain" description="BTB" evidence="1">
    <location>
        <begin position="23"/>
        <end position="89"/>
    </location>
</feature>
<dbReference type="SMART" id="SM00225">
    <property type="entry name" value="BTB"/>
    <property type="match status" value="1"/>
</dbReference>
<evidence type="ECO:0000259" key="1">
    <source>
        <dbReference type="PROSITE" id="PS50097"/>
    </source>
</evidence>
<dbReference type="GO" id="GO:0005737">
    <property type="term" value="C:cytoplasm"/>
    <property type="evidence" value="ECO:0007669"/>
    <property type="project" value="TreeGrafter"/>
</dbReference>
<name>A0A3B0KLP0_DROGU</name>
<evidence type="ECO:0000313" key="3">
    <source>
        <dbReference type="Proteomes" id="UP000268350"/>
    </source>
</evidence>
<dbReference type="PANTHER" id="PTHR46306">
    <property type="entry name" value="BTB/POZ DOMAIN-CONTAINING PROTEIN 9"/>
    <property type="match status" value="1"/>
</dbReference>
<keyword evidence="3" id="KW-1185">Reference proteome</keyword>
<dbReference type="InterPro" id="IPR011333">
    <property type="entry name" value="SKP1/BTB/POZ_sf"/>
</dbReference>
<dbReference type="SMART" id="SM00875">
    <property type="entry name" value="BACK"/>
    <property type="match status" value="1"/>
</dbReference>
<dbReference type="Proteomes" id="UP000268350">
    <property type="component" value="Unassembled WGS sequence"/>
</dbReference>
<evidence type="ECO:0000313" key="2">
    <source>
        <dbReference type="EMBL" id="SPP85991.1"/>
    </source>
</evidence>
<dbReference type="SUPFAM" id="SSF54695">
    <property type="entry name" value="POZ domain"/>
    <property type="match status" value="1"/>
</dbReference>